<keyword evidence="3" id="KW-1185">Reference proteome</keyword>
<reference evidence="2" key="1">
    <citation type="submission" date="2016-06" db="EMBL/GenBank/DDBJ databases">
        <title>Draft Genome sequence of the fungus Inonotus baumii.</title>
        <authorList>
            <person name="Zhu H."/>
            <person name="Lin W."/>
        </authorList>
    </citation>
    <scope>NUCLEOTIDE SEQUENCE</scope>
    <source>
        <strain evidence="2">821</strain>
    </source>
</reference>
<dbReference type="EMBL" id="LNZH02000150">
    <property type="protein sequence ID" value="OCB89744.1"/>
    <property type="molecule type" value="Genomic_DNA"/>
</dbReference>
<keyword evidence="1" id="KW-1133">Transmembrane helix</keyword>
<sequence>MYFSAKPQQDNSILGILVIALMCVLLLVLLLLTRERHIQLDSLTSIFDLAHVICIMTTLYHYLIRSFGKNKELEVLVPSLAITIGLTVRIPSELWIME</sequence>
<protein>
    <submittedName>
        <fullName evidence="2">Uncharacterized protein</fullName>
    </submittedName>
</protein>
<evidence type="ECO:0000256" key="1">
    <source>
        <dbReference type="SAM" id="Phobius"/>
    </source>
</evidence>
<name>A0A9Q5I1E6_SANBA</name>
<dbReference type="OrthoDB" id="3206554at2759"/>
<feature type="transmembrane region" description="Helical" evidence="1">
    <location>
        <begin position="45"/>
        <end position="63"/>
    </location>
</feature>
<evidence type="ECO:0000313" key="3">
    <source>
        <dbReference type="Proteomes" id="UP000757232"/>
    </source>
</evidence>
<dbReference type="Proteomes" id="UP000757232">
    <property type="component" value="Unassembled WGS sequence"/>
</dbReference>
<accession>A0A9Q5I1E6</accession>
<gene>
    <name evidence="2" type="ORF">A7U60_g3092</name>
</gene>
<keyword evidence="1" id="KW-0472">Membrane</keyword>
<keyword evidence="1" id="KW-0812">Transmembrane</keyword>
<comment type="caution">
    <text evidence="2">The sequence shown here is derived from an EMBL/GenBank/DDBJ whole genome shotgun (WGS) entry which is preliminary data.</text>
</comment>
<dbReference type="AlphaFoldDB" id="A0A9Q5I1E6"/>
<proteinExistence type="predicted"/>
<feature type="transmembrane region" description="Helical" evidence="1">
    <location>
        <begin position="12"/>
        <end position="33"/>
    </location>
</feature>
<organism evidence="2 3">
    <name type="scientific">Sanghuangporus baumii</name>
    <name type="common">Phellinus baumii</name>
    <dbReference type="NCBI Taxonomy" id="108892"/>
    <lineage>
        <taxon>Eukaryota</taxon>
        <taxon>Fungi</taxon>
        <taxon>Dikarya</taxon>
        <taxon>Basidiomycota</taxon>
        <taxon>Agaricomycotina</taxon>
        <taxon>Agaricomycetes</taxon>
        <taxon>Hymenochaetales</taxon>
        <taxon>Hymenochaetaceae</taxon>
        <taxon>Sanghuangporus</taxon>
    </lineage>
</organism>
<evidence type="ECO:0000313" key="2">
    <source>
        <dbReference type="EMBL" id="OCB89744.1"/>
    </source>
</evidence>